<keyword evidence="2" id="KW-1185">Reference proteome</keyword>
<proteinExistence type="predicted"/>
<reference evidence="1 2" key="1">
    <citation type="journal article" date="2016" name="Genome Biol. Evol.">
        <title>Divergent and convergent evolution of fungal pathogenicity.</title>
        <authorList>
            <person name="Shang Y."/>
            <person name="Xiao G."/>
            <person name="Zheng P."/>
            <person name="Cen K."/>
            <person name="Zhan S."/>
            <person name="Wang C."/>
        </authorList>
    </citation>
    <scope>NUCLEOTIDE SEQUENCE [LARGE SCALE GENOMIC DNA]</scope>
    <source>
        <strain evidence="1 2">RCEF 1005</strain>
    </source>
</reference>
<evidence type="ECO:0000313" key="1">
    <source>
        <dbReference type="EMBL" id="OAA75928.1"/>
    </source>
</evidence>
<gene>
    <name evidence="1" type="ORF">LEL_05612</name>
</gene>
<evidence type="ECO:0000313" key="2">
    <source>
        <dbReference type="Proteomes" id="UP000076881"/>
    </source>
</evidence>
<name>A0A162KJQ4_CORDF</name>
<sequence>MSTYEVCIYWSRPGAPALIFKDNGQSDSGYSFVLDIYQRGHNIDAGSLSEGTLWQGDPQASCSPVGYTRKGVSFGSIMGILDDAAEGTGLTAKKWVSNSLNGLSTAGIITASQASMGQQYLAK</sequence>
<dbReference type="AlphaFoldDB" id="A0A162KJQ4"/>
<accession>A0A162KJQ4</accession>
<dbReference type="EMBL" id="AZHF01000004">
    <property type="protein sequence ID" value="OAA75928.1"/>
    <property type="molecule type" value="Genomic_DNA"/>
</dbReference>
<comment type="caution">
    <text evidence="1">The sequence shown here is derived from an EMBL/GenBank/DDBJ whole genome shotgun (WGS) entry which is preliminary data.</text>
</comment>
<dbReference type="Proteomes" id="UP000076881">
    <property type="component" value="Unassembled WGS sequence"/>
</dbReference>
<protein>
    <submittedName>
        <fullName evidence="1">Uncharacterized protein</fullName>
    </submittedName>
</protein>
<organism evidence="1 2">
    <name type="scientific">Akanthomyces lecanii RCEF 1005</name>
    <dbReference type="NCBI Taxonomy" id="1081108"/>
    <lineage>
        <taxon>Eukaryota</taxon>
        <taxon>Fungi</taxon>
        <taxon>Dikarya</taxon>
        <taxon>Ascomycota</taxon>
        <taxon>Pezizomycotina</taxon>
        <taxon>Sordariomycetes</taxon>
        <taxon>Hypocreomycetidae</taxon>
        <taxon>Hypocreales</taxon>
        <taxon>Cordycipitaceae</taxon>
        <taxon>Akanthomyces</taxon>
        <taxon>Cordyceps confragosa</taxon>
    </lineage>
</organism>